<dbReference type="RefSeq" id="WP_211279901.1">
    <property type="nucleotide sequence ID" value="NZ_CP062938.1"/>
</dbReference>
<comment type="caution">
    <text evidence="6">The sequence shown here is derived from an EMBL/GenBank/DDBJ whole genome shotgun (WGS) entry which is preliminary data.</text>
</comment>
<feature type="transmembrane region" description="Helical" evidence="5">
    <location>
        <begin position="33"/>
        <end position="53"/>
    </location>
</feature>
<feature type="transmembrane region" description="Helical" evidence="5">
    <location>
        <begin position="98"/>
        <end position="117"/>
    </location>
</feature>
<reference evidence="6 7" key="1">
    <citation type="journal article" date="2017" name="BMC Genomics">
        <title>Comparative genomic and phylogenomic analyses of the Bifidobacteriaceae family.</title>
        <authorList>
            <person name="Lugli G.A."/>
            <person name="Milani C."/>
            <person name="Turroni F."/>
            <person name="Duranti S."/>
            <person name="Mancabelli L."/>
            <person name="Mangifesta M."/>
            <person name="Ferrario C."/>
            <person name="Modesto M."/>
            <person name="Mattarelli P."/>
            <person name="Jiri K."/>
            <person name="van Sinderen D."/>
            <person name="Ventura M."/>
        </authorList>
    </citation>
    <scope>NUCLEOTIDE SEQUENCE [LARGE SCALE GENOMIC DNA]</scope>
    <source>
        <strain evidence="6 7">DSM 100216</strain>
    </source>
</reference>
<dbReference type="InterPro" id="IPR039020">
    <property type="entry name" value="PaxB-like"/>
</dbReference>
<dbReference type="Pfam" id="PF25129">
    <property type="entry name" value="Pyr4-TMTC"/>
    <property type="match status" value="1"/>
</dbReference>
<dbReference type="PANTHER" id="PTHR42038">
    <property type="match status" value="1"/>
</dbReference>
<evidence type="ECO:0000256" key="5">
    <source>
        <dbReference type="SAM" id="Phobius"/>
    </source>
</evidence>
<dbReference type="AlphaFoldDB" id="A0A261GDZ1"/>
<feature type="transmembrane region" description="Helical" evidence="5">
    <location>
        <begin position="6"/>
        <end position="21"/>
    </location>
</feature>
<dbReference type="PANTHER" id="PTHR42038:SF2">
    <property type="entry name" value="TERPENE CYCLASE AUSL"/>
    <property type="match status" value="1"/>
</dbReference>
<comment type="subcellular location">
    <subcellularLocation>
        <location evidence="1">Membrane</location>
        <topology evidence="1">Multi-pass membrane protein</topology>
    </subcellularLocation>
</comment>
<dbReference type="GO" id="GO:0016020">
    <property type="term" value="C:membrane"/>
    <property type="evidence" value="ECO:0007669"/>
    <property type="project" value="UniProtKB-SubCell"/>
</dbReference>
<evidence type="ECO:0000313" key="7">
    <source>
        <dbReference type="Proteomes" id="UP000216057"/>
    </source>
</evidence>
<dbReference type="EMBL" id="MWWZ01000004">
    <property type="protein sequence ID" value="OZG69186.1"/>
    <property type="molecule type" value="Genomic_DNA"/>
</dbReference>
<keyword evidence="3 5" id="KW-1133">Transmembrane helix</keyword>
<evidence type="ECO:0000256" key="4">
    <source>
        <dbReference type="ARBA" id="ARBA00023136"/>
    </source>
</evidence>
<dbReference type="Proteomes" id="UP000216057">
    <property type="component" value="Unassembled WGS sequence"/>
</dbReference>
<dbReference type="GO" id="GO:0016829">
    <property type="term" value="F:lyase activity"/>
    <property type="evidence" value="ECO:0007669"/>
    <property type="project" value="InterPro"/>
</dbReference>
<evidence type="ECO:0000256" key="1">
    <source>
        <dbReference type="ARBA" id="ARBA00004141"/>
    </source>
</evidence>
<sequence length="215" mass="23921">MEMLRLVLVAISGVCWSAVYIDSIRIGFRQKLCAMPLFALALNIAWEGIYSGLDFFVRGEISAQAVANAAWFLLDIAIVVTYFKFARSECTTDAERRFFVPWSVLVFASCLVLQLLFVVQFGDVEGEKYSAFLQNLIMSVCYLYMLRDRGGSRGQSMLIAVSKCVGTLTPTIIGGMEGNLFIVVTGIICFIFDAIYIVALRCVRRGEIAREPAES</sequence>
<evidence type="ECO:0000256" key="2">
    <source>
        <dbReference type="ARBA" id="ARBA00022692"/>
    </source>
</evidence>
<organism evidence="6 7">
    <name type="scientific">Bifidobacterium eulemuris</name>
    <dbReference type="NCBI Taxonomy" id="1765219"/>
    <lineage>
        <taxon>Bacteria</taxon>
        <taxon>Bacillati</taxon>
        <taxon>Actinomycetota</taxon>
        <taxon>Actinomycetes</taxon>
        <taxon>Bifidobacteriales</taxon>
        <taxon>Bifidobacteriaceae</taxon>
        <taxon>Bifidobacterium</taxon>
    </lineage>
</organism>
<accession>A0A261GDZ1</accession>
<evidence type="ECO:0000313" key="6">
    <source>
        <dbReference type="EMBL" id="OZG69186.1"/>
    </source>
</evidence>
<gene>
    <name evidence="6" type="ORF">BEUL_0592</name>
</gene>
<keyword evidence="2 5" id="KW-0812">Transmembrane</keyword>
<evidence type="ECO:0000256" key="3">
    <source>
        <dbReference type="ARBA" id="ARBA00022989"/>
    </source>
</evidence>
<feature type="transmembrane region" description="Helical" evidence="5">
    <location>
        <begin position="180"/>
        <end position="200"/>
    </location>
</feature>
<keyword evidence="4 5" id="KW-0472">Membrane</keyword>
<name>A0A261GDZ1_9BIFI</name>
<protein>
    <submittedName>
        <fullName evidence="6">Uncharacterized protein</fullName>
    </submittedName>
</protein>
<proteinExistence type="predicted"/>
<feature type="transmembrane region" description="Helical" evidence="5">
    <location>
        <begin position="65"/>
        <end position="86"/>
    </location>
</feature>